<evidence type="ECO:0000259" key="5">
    <source>
        <dbReference type="PROSITE" id="PS50937"/>
    </source>
</evidence>
<name>A0A9D2ME62_9FIRM</name>
<dbReference type="InterPro" id="IPR029442">
    <property type="entry name" value="GyrI-like"/>
</dbReference>
<comment type="caution">
    <text evidence="6">The sequence shown here is derived from an EMBL/GenBank/DDBJ whole genome shotgun (WGS) entry which is preliminary data.</text>
</comment>
<sequence length="280" mass="32148">MKNASSENLFSIGEVAKYQHISKQTLIFYDKIGLFRPAWVDPSSGYRYYSASQLDYLDTILIMKKIGFSLQEIRAHMQHYDLDSSLAMLRRQLDVIDQKVAELRLIRSRVRSRCEQMEAARAHCAPAPGPVELEDAPEQYLLCRPVQPPYTLREISIATKQCFADSFDEGLPVFFQCGVVVPIERVRAGRCTEASLAFLPIERTNRAENILRLPAGRRACIYHVGDYLSEGPSYQRLLAWCEERQLRVVSDAYEFCINDYLTTHDESEYITKIAVYVEKA</sequence>
<dbReference type="GO" id="GO:0003700">
    <property type="term" value="F:DNA-binding transcription factor activity"/>
    <property type="evidence" value="ECO:0007669"/>
    <property type="project" value="InterPro"/>
</dbReference>
<dbReference type="Pfam" id="PF06445">
    <property type="entry name" value="GyrI-like"/>
    <property type="match status" value="1"/>
</dbReference>
<dbReference type="Proteomes" id="UP000824211">
    <property type="component" value="Unassembled WGS sequence"/>
</dbReference>
<keyword evidence="4" id="KW-0804">Transcription</keyword>
<protein>
    <submittedName>
        <fullName evidence="6">MerR family transcriptional regulator</fullName>
    </submittedName>
</protein>
<keyword evidence="3" id="KW-0238">DNA-binding</keyword>
<dbReference type="InterPro" id="IPR000551">
    <property type="entry name" value="MerR-type_HTH_dom"/>
</dbReference>
<accession>A0A9D2ME62</accession>
<organism evidence="6 7">
    <name type="scientific">Candidatus Faecalibacterium faecipullorum</name>
    <dbReference type="NCBI Taxonomy" id="2838578"/>
    <lineage>
        <taxon>Bacteria</taxon>
        <taxon>Bacillati</taxon>
        <taxon>Bacillota</taxon>
        <taxon>Clostridia</taxon>
        <taxon>Eubacteriales</taxon>
        <taxon>Oscillospiraceae</taxon>
        <taxon>Faecalibacterium</taxon>
    </lineage>
</organism>
<dbReference type="EMBL" id="DWXX01000038">
    <property type="protein sequence ID" value="HJB58433.1"/>
    <property type="molecule type" value="Genomic_DNA"/>
</dbReference>
<dbReference type="InterPro" id="IPR047057">
    <property type="entry name" value="MerR_fam"/>
</dbReference>
<proteinExistence type="predicted"/>
<reference evidence="6" key="2">
    <citation type="submission" date="2021-04" db="EMBL/GenBank/DDBJ databases">
        <authorList>
            <person name="Gilroy R."/>
        </authorList>
    </citation>
    <scope>NUCLEOTIDE SEQUENCE</scope>
    <source>
        <strain evidence="6">ChiHjej9B8-13557</strain>
    </source>
</reference>
<dbReference type="InterPro" id="IPR011256">
    <property type="entry name" value="Reg_factor_effector_dom_sf"/>
</dbReference>
<keyword evidence="1" id="KW-0678">Repressor</keyword>
<dbReference type="AlphaFoldDB" id="A0A9D2ME62"/>
<dbReference type="Gene3D" id="3.20.80.10">
    <property type="entry name" value="Regulatory factor, effector binding domain"/>
    <property type="match status" value="1"/>
</dbReference>
<evidence type="ECO:0000313" key="6">
    <source>
        <dbReference type="EMBL" id="HJB58433.1"/>
    </source>
</evidence>
<dbReference type="SUPFAM" id="SSF46955">
    <property type="entry name" value="Putative DNA-binding domain"/>
    <property type="match status" value="1"/>
</dbReference>
<dbReference type="Gene3D" id="1.10.1660.10">
    <property type="match status" value="1"/>
</dbReference>
<evidence type="ECO:0000313" key="7">
    <source>
        <dbReference type="Proteomes" id="UP000824211"/>
    </source>
</evidence>
<evidence type="ECO:0000256" key="3">
    <source>
        <dbReference type="ARBA" id="ARBA00023125"/>
    </source>
</evidence>
<dbReference type="InterPro" id="IPR009061">
    <property type="entry name" value="DNA-bd_dom_put_sf"/>
</dbReference>
<dbReference type="PROSITE" id="PS50937">
    <property type="entry name" value="HTH_MERR_2"/>
    <property type="match status" value="1"/>
</dbReference>
<evidence type="ECO:0000256" key="1">
    <source>
        <dbReference type="ARBA" id="ARBA00022491"/>
    </source>
</evidence>
<dbReference type="Pfam" id="PF13411">
    <property type="entry name" value="MerR_1"/>
    <property type="match status" value="1"/>
</dbReference>
<dbReference type="PANTHER" id="PTHR30204">
    <property type="entry name" value="REDOX-CYCLING DRUG-SENSING TRANSCRIPTIONAL ACTIVATOR SOXR"/>
    <property type="match status" value="1"/>
</dbReference>
<evidence type="ECO:0000256" key="2">
    <source>
        <dbReference type="ARBA" id="ARBA00023015"/>
    </source>
</evidence>
<dbReference type="PANTHER" id="PTHR30204:SF69">
    <property type="entry name" value="MERR-FAMILY TRANSCRIPTIONAL REGULATOR"/>
    <property type="match status" value="1"/>
</dbReference>
<dbReference type="GO" id="GO:0003677">
    <property type="term" value="F:DNA binding"/>
    <property type="evidence" value="ECO:0007669"/>
    <property type="project" value="UniProtKB-KW"/>
</dbReference>
<dbReference type="SMART" id="SM00422">
    <property type="entry name" value="HTH_MERR"/>
    <property type="match status" value="1"/>
</dbReference>
<feature type="domain" description="HTH merR-type" evidence="5">
    <location>
        <begin position="9"/>
        <end position="79"/>
    </location>
</feature>
<gene>
    <name evidence="6" type="ORF">H9771_02025</name>
</gene>
<dbReference type="SUPFAM" id="SSF55136">
    <property type="entry name" value="Probable bacterial effector-binding domain"/>
    <property type="match status" value="1"/>
</dbReference>
<dbReference type="CDD" id="cd01107">
    <property type="entry name" value="HTH_BmrR"/>
    <property type="match status" value="1"/>
</dbReference>
<keyword evidence="2" id="KW-0805">Transcription regulation</keyword>
<evidence type="ECO:0000256" key="4">
    <source>
        <dbReference type="ARBA" id="ARBA00023163"/>
    </source>
</evidence>
<reference evidence="6" key="1">
    <citation type="journal article" date="2021" name="PeerJ">
        <title>Extensive microbial diversity within the chicken gut microbiome revealed by metagenomics and culture.</title>
        <authorList>
            <person name="Gilroy R."/>
            <person name="Ravi A."/>
            <person name="Getino M."/>
            <person name="Pursley I."/>
            <person name="Horton D.L."/>
            <person name="Alikhan N.F."/>
            <person name="Baker D."/>
            <person name="Gharbi K."/>
            <person name="Hall N."/>
            <person name="Watson M."/>
            <person name="Adriaenssens E.M."/>
            <person name="Foster-Nyarko E."/>
            <person name="Jarju S."/>
            <person name="Secka A."/>
            <person name="Antonio M."/>
            <person name="Oren A."/>
            <person name="Chaudhuri R.R."/>
            <person name="La Ragione R."/>
            <person name="Hildebrand F."/>
            <person name="Pallen M.J."/>
        </authorList>
    </citation>
    <scope>NUCLEOTIDE SEQUENCE</scope>
    <source>
        <strain evidence="6">ChiHjej9B8-13557</strain>
    </source>
</reference>